<evidence type="ECO:0000313" key="2">
    <source>
        <dbReference type="EMBL" id="ETP01864.1"/>
    </source>
</evidence>
<evidence type="ECO:0000313" key="3">
    <source>
        <dbReference type="Proteomes" id="UP000018958"/>
    </source>
</evidence>
<proteinExistence type="predicted"/>
<dbReference type="Proteomes" id="UP000018958">
    <property type="component" value="Unassembled WGS sequence"/>
</dbReference>
<comment type="caution">
    <text evidence="2">The sequence shown here is derived from an EMBL/GenBank/DDBJ whole genome shotgun (WGS) entry which is preliminary data.</text>
</comment>
<feature type="region of interest" description="Disordered" evidence="1">
    <location>
        <begin position="1"/>
        <end position="41"/>
    </location>
</feature>
<dbReference type="EMBL" id="ANIX01004192">
    <property type="protein sequence ID" value="ETP01864.1"/>
    <property type="molecule type" value="Genomic_DNA"/>
</dbReference>
<feature type="compositionally biased region" description="Basic and acidic residues" evidence="1">
    <location>
        <begin position="1"/>
        <end position="14"/>
    </location>
</feature>
<sequence>MKRFIGEQSKRGQKDAAIGQVGRHVAKSFVDSKNDGNLEKG</sequence>
<organism evidence="2 3">
    <name type="scientific">Phytophthora nicotianae CJ01A1</name>
    <dbReference type="NCBI Taxonomy" id="1317063"/>
    <lineage>
        <taxon>Eukaryota</taxon>
        <taxon>Sar</taxon>
        <taxon>Stramenopiles</taxon>
        <taxon>Oomycota</taxon>
        <taxon>Peronosporomycetes</taxon>
        <taxon>Peronosporales</taxon>
        <taxon>Peronosporaceae</taxon>
        <taxon>Phytophthora</taxon>
    </lineage>
</organism>
<feature type="compositionally biased region" description="Basic and acidic residues" evidence="1">
    <location>
        <begin position="30"/>
        <end position="41"/>
    </location>
</feature>
<protein>
    <submittedName>
        <fullName evidence="2">Uncharacterized protein</fullName>
    </submittedName>
</protein>
<evidence type="ECO:0000256" key="1">
    <source>
        <dbReference type="SAM" id="MobiDB-lite"/>
    </source>
</evidence>
<reference evidence="2 3" key="1">
    <citation type="submission" date="2013-11" db="EMBL/GenBank/DDBJ databases">
        <title>The Genome Sequence of Phytophthora parasitica CJ01A1.</title>
        <authorList>
            <consortium name="The Broad Institute Genomics Platform"/>
            <person name="Russ C."/>
            <person name="Tyler B."/>
            <person name="Panabieres F."/>
            <person name="Shan W."/>
            <person name="Tripathy S."/>
            <person name="Grunwald N."/>
            <person name="Machado M."/>
            <person name="Johnson C.S."/>
            <person name="Walker B."/>
            <person name="Young S.K."/>
            <person name="Zeng Q."/>
            <person name="Gargeya S."/>
            <person name="Fitzgerald M."/>
            <person name="Haas B."/>
            <person name="Abouelleil A."/>
            <person name="Allen A.W."/>
            <person name="Alvarado L."/>
            <person name="Arachchi H.M."/>
            <person name="Berlin A.M."/>
            <person name="Chapman S.B."/>
            <person name="Gainer-Dewar J."/>
            <person name="Goldberg J."/>
            <person name="Griggs A."/>
            <person name="Gujja S."/>
            <person name="Hansen M."/>
            <person name="Howarth C."/>
            <person name="Imamovic A."/>
            <person name="Ireland A."/>
            <person name="Larimer J."/>
            <person name="McCowan C."/>
            <person name="Murphy C."/>
            <person name="Pearson M."/>
            <person name="Poon T.W."/>
            <person name="Priest M."/>
            <person name="Roberts A."/>
            <person name="Saif S."/>
            <person name="Shea T."/>
            <person name="Sisk P."/>
            <person name="Sykes S."/>
            <person name="Wortman J."/>
            <person name="Nusbaum C."/>
            <person name="Birren B."/>
        </authorList>
    </citation>
    <scope>NUCLEOTIDE SEQUENCE [LARGE SCALE GENOMIC DNA]</scope>
    <source>
        <strain evidence="2 3">CJ01A1</strain>
    </source>
</reference>
<name>W2VWV9_PHYNI</name>
<gene>
    <name evidence="2" type="ORF">F441_20972</name>
</gene>
<dbReference type="AlphaFoldDB" id="W2VWV9"/>
<accession>W2VWV9</accession>